<dbReference type="AlphaFoldDB" id="A0A2Z7D8F3"/>
<evidence type="ECO:0000313" key="4">
    <source>
        <dbReference type="Proteomes" id="UP000250235"/>
    </source>
</evidence>
<evidence type="ECO:0000256" key="2">
    <source>
        <dbReference type="SAM" id="SignalP"/>
    </source>
</evidence>
<sequence length="222" mass="24879">MCCILLCHQCCICSVLLDLVELFPGCCSIRGRNVGEPRRIRITPPGEAAEEQNYRKTINTIQLQITIYDIHRAFRFLPCWQLVPDSDQFLEETGTSRPDKIGTDGFSSSSWPEQIPATRSGGGGGGGLFREEGGGGFSSRDTASRGPTTIVAPESQFRTFPSDHDPKENLRHFVDGLKPVLRHDAILTEPKDFRGAVDKALRADQDWKAIEEERQLKWQDFQ</sequence>
<accession>A0A2Z7D8F3</accession>
<keyword evidence="2" id="KW-0732">Signal</keyword>
<gene>
    <name evidence="3" type="ORF">F511_18999</name>
</gene>
<evidence type="ECO:0000313" key="3">
    <source>
        <dbReference type="EMBL" id="KZV55711.1"/>
    </source>
</evidence>
<organism evidence="3 4">
    <name type="scientific">Dorcoceras hygrometricum</name>
    <dbReference type="NCBI Taxonomy" id="472368"/>
    <lineage>
        <taxon>Eukaryota</taxon>
        <taxon>Viridiplantae</taxon>
        <taxon>Streptophyta</taxon>
        <taxon>Embryophyta</taxon>
        <taxon>Tracheophyta</taxon>
        <taxon>Spermatophyta</taxon>
        <taxon>Magnoliopsida</taxon>
        <taxon>eudicotyledons</taxon>
        <taxon>Gunneridae</taxon>
        <taxon>Pentapetalae</taxon>
        <taxon>asterids</taxon>
        <taxon>lamiids</taxon>
        <taxon>Lamiales</taxon>
        <taxon>Gesneriaceae</taxon>
        <taxon>Didymocarpoideae</taxon>
        <taxon>Trichosporeae</taxon>
        <taxon>Loxocarpinae</taxon>
        <taxon>Dorcoceras</taxon>
    </lineage>
</organism>
<reference evidence="3 4" key="1">
    <citation type="journal article" date="2015" name="Proc. Natl. Acad. Sci. U.S.A.">
        <title>The resurrection genome of Boea hygrometrica: A blueprint for survival of dehydration.</title>
        <authorList>
            <person name="Xiao L."/>
            <person name="Yang G."/>
            <person name="Zhang L."/>
            <person name="Yang X."/>
            <person name="Zhao S."/>
            <person name="Ji Z."/>
            <person name="Zhou Q."/>
            <person name="Hu M."/>
            <person name="Wang Y."/>
            <person name="Chen M."/>
            <person name="Xu Y."/>
            <person name="Jin H."/>
            <person name="Xiao X."/>
            <person name="Hu G."/>
            <person name="Bao F."/>
            <person name="Hu Y."/>
            <person name="Wan P."/>
            <person name="Li L."/>
            <person name="Deng X."/>
            <person name="Kuang T."/>
            <person name="Xiang C."/>
            <person name="Zhu J.K."/>
            <person name="Oliver M.J."/>
            <person name="He Y."/>
        </authorList>
    </citation>
    <scope>NUCLEOTIDE SEQUENCE [LARGE SCALE GENOMIC DNA]</scope>
    <source>
        <strain evidence="4">cv. XS01</strain>
    </source>
</reference>
<feature type="signal peptide" evidence="2">
    <location>
        <begin position="1"/>
        <end position="22"/>
    </location>
</feature>
<feature type="chain" id="PRO_5016338168" evidence="2">
    <location>
        <begin position="23"/>
        <end position="222"/>
    </location>
</feature>
<dbReference type="Proteomes" id="UP000250235">
    <property type="component" value="Unassembled WGS sequence"/>
</dbReference>
<feature type="region of interest" description="Disordered" evidence="1">
    <location>
        <begin position="93"/>
        <end position="147"/>
    </location>
</feature>
<proteinExistence type="predicted"/>
<name>A0A2Z7D8F3_9LAMI</name>
<protein>
    <submittedName>
        <fullName evidence="3">Uncharacterized protein</fullName>
    </submittedName>
</protein>
<dbReference type="EMBL" id="KQ988462">
    <property type="protein sequence ID" value="KZV55711.1"/>
    <property type="molecule type" value="Genomic_DNA"/>
</dbReference>
<keyword evidence="4" id="KW-1185">Reference proteome</keyword>
<evidence type="ECO:0000256" key="1">
    <source>
        <dbReference type="SAM" id="MobiDB-lite"/>
    </source>
</evidence>